<evidence type="ECO:0000313" key="2">
    <source>
        <dbReference type="Proteomes" id="UP000485058"/>
    </source>
</evidence>
<gene>
    <name evidence="1" type="ORF">HaLaN_27604</name>
</gene>
<sequence length="64" mass="6653">VKLETRIPSDFLSGLAALVPAVSGLNLEAVLERAMRERIGGDTATPLASFPTGSGDLIQVFLVA</sequence>
<proteinExistence type="predicted"/>
<reference evidence="1 2" key="1">
    <citation type="submission" date="2020-02" db="EMBL/GenBank/DDBJ databases">
        <title>Draft genome sequence of Haematococcus lacustris strain NIES-144.</title>
        <authorList>
            <person name="Morimoto D."/>
            <person name="Nakagawa S."/>
            <person name="Yoshida T."/>
            <person name="Sawayama S."/>
        </authorList>
    </citation>
    <scope>NUCLEOTIDE SEQUENCE [LARGE SCALE GENOMIC DNA]</scope>
    <source>
        <strain evidence="1 2">NIES-144</strain>
    </source>
</reference>
<keyword evidence="2" id="KW-1185">Reference proteome</keyword>
<name>A0A6A0A8X2_HAELA</name>
<feature type="non-terminal residue" evidence="1">
    <location>
        <position position="1"/>
    </location>
</feature>
<dbReference type="EMBL" id="BLLF01004144">
    <property type="protein sequence ID" value="GFH29018.1"/>
    <property type="molecule type" value="Genomic_DNA"/>
</dbReference>
<evidence type="ECO:0000313" key="1">
    <source>
        <dbReference type="EMBL" id="GFH29018.1"/>
    </source>
</evidence>
<accession>A0A6A0A8X2</accession>
<protein>
    <submittedName>
        <fullName evidence="1">Uncharacterized protein</fullName>
    </submittedName>
</protein>
<comment type="caution">
    <text evidence="1">The sequence shown here is derived from an EMBL/GenBank/DDBJ whole genome shotgun (WGS) entry which is preliminary data.</text>
</comment>
<dbReference type="AlphaFoldDB" id="A0A6A0A8X2"/>
<dbReference type="Proteomes" id="UP000485058">
    <property type="component" value="Unassembled WGS sequence"/>
</dbReference>
<organism evidence="1 2">
    <name type="scientific">Haematococcus lacustris</name>
    <name type="common">Green alga</name>
    <name type="synonym">Haematococcus pluvialis</name>
    <dbReference type="NCBI Taxonomy" id="44745"/>
    <lineage>
        <taxon>Eukaryota</taxon>
        <taxon>Viridiplantae</taxon>
        <taxon>Chlorophyta</taxon>
        <taxon>core chlorophytes</taxon>
        <taxon>Chlorophyceae</taxon>
        <taxon>CS clade</taxon>
        <taxon>Chlamydomonadales</taxon>
        <taxon>Haematococcaceae</taxon>
        <taxon>Haematococcus</taxon>
    </lineage>
</organism>